<dbReference type="EMBL" id="VSRR010000215">
    <property type="protein sequence ID" value="MPC12412.1"/>
    <property type="molecule type" value="Genomic_DNA"/>
</dbReference>
<evidence type="ECO:0000313" key="1">
    <source>
        <dbReference type="EMBL" id="MPC12412.1"/>
    </source>
</evidence>
<organism evidence="1 2">
    <name type="scientific">Portunus trituberculatus</name>
    <name type="common">Swimming crab</name>
    <name type="synonym">Neptunus trituberculatus</name>
    <dbReference type="NCBI Taxonomy" id="210409"/>
    <lineage>
        <taxon>Eukaryota</taxon>
        <taxon>Metazoa</taxon>
        <taxon>Ecdysozoa</taxon>
        <taxon>Arthropoda</taxon>
        <taxon>Crustacea</taxon>
        <taxon>Multicrustacea</taxon>
        <taxon>Malacostraca</taxon>
        <taxon>Eumalacostraca</taxon>
        <taxon>Eucarida</taxon>
        <taxon>Decapoda</taxon>
        <taxon>Pleocyemata</taxon>
        <taxon>Brachyura</taxon>
        <taxon>Eubrachyura</taxon>
        <taxon>Portunoidea</taxon>
        <taxon>Portunidae</taxon>
        <taxon>Portuninae</taxon>
        <taxon>Portunus</taxon>
    </lineage>
</organism>
<proteinExistence type="predicted"/>
<evidence type="ECO:0000313" key="2">
    <source>
        <dbReference type="Proteomes" id="UP000324222"/>
    </source>
</evidence>
<name>A0A5B7CRR3_PORTR</name>
<dbReference type="Proteomes" id="UP000324222">
    <property type="component" value="Unassembled WGS sequence"/>
</dbReference>
<accession>A0A5B7CRR3</accession>
<gene>
    <name evidence="1" type="ORF">E2C01_005102</name>
</gene>
<reference evidence="1 2" key="1">
    <citation type="submission" date="2019-05" db="EMBL/GenBank/DDBJ databases">
        <title>Another draft genome of Portunus trituberculatus and its Hox gene families provides insights of decapod evolution.</title>
        <authorList>
            <person name="Jeong J.-H."/>
            <person name="Song I."/>
            <person name="Kim S."/>
            <person name="Choi T."/>
            <person name="Kim D."/>
            <person name="Ryu S."/>
            <person name="Kim W."/>
        </authorList>
    </citation>
    <scope>NUCLEOTIDE SEQUENCE [LARGE SCALE GENOMIC DNA]</scope>
    <source>
        <tissue evidence="1">Muscle</tissue>
    </source>
</reference>
<dbReference type="AlphaFoldDB" id="A0A5B7CRR3"/>
<protein>
    <submittedName>
        <fullName evidence="1">Uncharacterized protein</fullName>
    </submittedName>
</protein>
<keyword evidence="2" id="KW-1185">Reference proteome</keyword>
<sequence>MQAHHQMVLLQRSHSLFPKKSELVCGMAGLPKCSDWLAWQKQTIVAGVKHQQPTTALAMDRLD</sequence>
<comment type="caution">
    <text evidence="1">The sequence shown here is derived from an EMBL/GenBank/DDBJ whole genome shotgun (WGS) entry which is preliminary data.</text>
</comment>